<accession>A0ABV7ZSY1</accession>
<comment type="caution">
    <text evidence="2">The sequence shown here is derived from an EMBL/GenBank/DDBJ whole genome shotgun (WGS) entry which is preliminary data.</text>
</comment>
<proteinExistence type="predicted"/>
<keyword evidence="3" id="KW-1185">Reference proteome</keyword>
<dbReference type="CDD" id="cd06170">
    <property type="entry name" value="LuxR_C_like"/>
    <property type="match status" value="1"/>
</dbReference>
<dbReference type="GO" id="GO:0016787">
    <property type="term" value="F:hydrolase activity"/>
    <property type="evidence" value="ECO:0007669"/>
    <property type="project" value="UniProtKB-KW"/>
</dbReference>
<evidence type="ECO:0000259" key="1">
    <source>
        <dbReference type="PROSITE" id="PS50043"/>
    </source>
</evidence>
<dbReference type="InterPro" id="IPR029058">
    <property type="entry name" value="AB_hydrolase_fold"/>
</dbReference>
<dbReference type="Gene3D" id="1.10.10.10">
    <property type="entry name" value="Winged helix-like DNA-binding domain superfamily/Winged helix DNA-binding domain"/>
    <property type="match status" value="1"/>
</dbReference>
<dbReference type="InterPro" id="IPR036388">
    <property type="entry name" value="WH-like_DNA-bd_sf"/>
</dbReference>
<evidence type="ECO:0000313" key="2">
    <source>
        <dbReference type="EMBL" id="MFC3851246.1"/>
    </source>
</evidence>
<dbReference type="PANTHER" id="PTHR43433:SF1">
    <property type="entry name" value="BLL5160 PROTEIN"/>
    <property type="match status" value="1"/>
</dbReference>
<dbReference type="InterPro" id="IPR000792">
    <property type="entry name" value="Tscrpt_reg_LuxR_C"/>
</dbReference>
<reference evidence="3" key="1">
    <citation type="journal article" date="2019" name="Int. J. Syst. Evol. Microbiol.">
        <title>The Global Catalogue of Microorganisms (GCM) 10K type strain sequencing project: providing services to taxonomists for standard genome sequencing and annotation.</title>
        <authorList>
            <consortium name="The Broad Institute Genomics Platform"/>
            <consortium name="The Broad Institute Genome Sequencing Center for Infectious Disease"/>
            <person name="Wu L."/>
            <person name="Ma J."/>
        </authorList>
    </citation>
    <scope>NUCLEOTIDE SEQUENCE [LARGE SCALE GENOMIC DNA]</scope>
    <source>
        <strain evidence="3">IBRC 10765</strain>
    </source>
</reference>
<organism evidence="2 3">
    <name type="scientific">Saccharospirillum mangrovi</name>
    <dbReference type="NCBI Taxonomy" id="2161747"/>
    <lineage>
        <taxon>Bacteria</taxon>
        <taxon>Pseudomonadati</taxon>
        <taxon>Pseudomonadota</taxon>
        <taxon>Gammaproteobacteria</taxon>
        <taxon>Oceanospirillales</taxon>
        <taxon>Saccharospirillaceae</taxon>
        <taxon>Saccharospirillum</taxon>
    </lineage>
</organism>
<dbReference type="Pfam" id="PF00196">
    <property type="entry name" value="GerE"/>
    <property type="match status" value="1"/>
</dbReference>
<feature type="domain" description="HTH luxR-type" evidence="1">
    <location>
        <begin position="186"/>
        <end position="251"/>
    </location>
</feature>
<sequence length="560" mass="60989">MSYVTPQVPDEGSGSASIDLVPSLSELVNMVAERKADFPDLIVALSPLIHQGSALPTETALELSVALHDIEAEALEEDALYRLVNQQSAPAIAMNAVGTVLALNVAARQLFGLALGDSVAQLGVDEEALHAFQQRLAEVSGPTMLKVVRPDADGLPMVMIGRYNHQYRAFVLTTLQHHWPESIDKALEALFQLTRSERDVLSCLAQGQTAEQIAHSRSRTLGTVRQQIKTVLHKLGATTQVQAATLASAAANALVDMPQGSDTLMLRQASSDMTLAEFTRNGRRIGWRRFGQAGGQPVVFLHGPFFGAGEFVADRQWAAQLGLDVFALERPGYGRTDISDRKVPVVEAMVGDILALMEDQGIQRATFLTHEVALIPALQLAQQAPDRLVKIVGVSAAPPFQALAQVNAMPAQQSIFIWAAQHARWLVRLLIRLGMVRLRKLGPDRWMDAVFGEVPGDMAVLNRPELQPGIIGSYSYNINQMGAGFEVDLQLTFGAWAELIQQNKVPVTLLHGEDNQTTRYEYAQIFTQLNPNIRLIGVSGSGQTLAVERPDVIYPQLVAT</sequence>
<dbReference type="SMART" id="SM00421">
    <property type="entry name" value="HTH_LUXR"/>
    <property type="match status" value="1"/>
</dbReference>
<keyword evidence="2" id="KW-0378">Hydrolase</keyword>
<protein>
    <submittedName>
        <fullName evidence="2">Alpha/beta fold hydrolase</fullName>
    </submittedName>
</protein>
<dbReference type="Gene3D" id="3.40.50.1820">
    <property type="entry name" value="alpha/beta hydrolase"/>
    <property type="match status" value="1"/>
</dbReference>
<gene>
    <name evidence="2" type="ORF">ACFOOG_00255</name>
</gene>
<dbReference type="InterPro" id="IPR050471">
    <property type="entry name" value="AB_hydrolase"/>
</dbReference>
<evidence type="ECO:0000313" key="3">
    <source>
        <dbReference type="Proteomes" id="UP001595617"/>
    </source>
</evidence>
<dbReference type="PANTHER" id="PTHR43433">
    <property type="entry name" value="HYDROLASE, ALPHA/BETA FOLD FAMILY PROTEIN"/>
    <property type="match status" value="1"/>
</dbReference>
<dbReference type="SUPFAM" id="SSF46894">
    <property type="entry name" value="C-terminal effector domain of the bipartite response regulators"/>
    <property type="match status" value="1"/>
</dbReference>
<name>A0ABV7ZSY1_9GAMM</name>
<dbReference type="Proteomes" id="UP001595617">
    <property type="component" value="Unassembled WGS sequence"/>
</dbReference>
<dbReference type="InterPro" id="IPR016032">
    <property type="entry name" value="Sig_transdc_resp-reg_C-effctor"/>
</dbReference>
<dbReference type="RefSeq" id="WP_380692361.1">
    <property type="nucleotide sequence ID" value="NZ_JBHRYR010000002.1"/>
</dbReference>
<dbReference type="EMBL" id="JBHRYR010000002">
    <property type="protein sequence ID" value="MFC3851246.1"/>
    <property type="molecule type" value="Genomic_DNA"/>
</dbReference>
<dbReference type="PROSITE" id="PS50043">
    <property type="entry name" value="HTH_LUXR_2"/>
    <property type="match status" value="1"/>
</dbReference>
<dbReference type="Pfam" id="PF12697">
    <property type="entry name" value="Abhydrolase_6"/>
    <property type="match status" value="1"/>
</dbReference>
<dbReference type="InterPro" id="IPR000073">
    <property type="entry name" value="AB_hydrolase_1"/>
</dbReference>
<dbReference type="SUPFAM" id="SSF53474">
    <property type="entry name" value="alpha/beta-Hydrolases"/>
    <property type="match status" value="1"/>
</dbReference>